<dbReference type="Proteomes" id="UP000270581">
    <property type="component" value="Unassembled WGS sequence"/>
</dbReference>
<comment type="caution">
    <text evidence="2">The sequence shown here is derived from an EMBL/GenBank/DDBJ whole genome shotgun (WGS) entry which is preliminary data.</text>
</comment>
<proteinExistence type="predicted"/>
<organism evidence="2 3">
    <name type="scientific">Halosegnis longus</name>
    <dbReference type="NCBI Taxonomy" id="2216012"/>
    <lineage>
        <taxon>Archaea</taxon>
        <taxon>Methanobacteriati</taxon>
        <taxon>Methanobacteriota</taxon>
        <taxon>Stenosarchaea group</taxon>
        <taxon>Halobacteria</taxon>
        <taxon>Halobacteriales</taxon>
        <taxon>Natronomonadaceae</taxon>
        <taxon>Halosegnis</taxon>
    </lineage>
</organism>
<dbReference type="EMBL" id="RJJC01000001">
    <property type="protein sequence ID" value="RNJ27466.1"/>
    <property type="molecule type" value="Genomic_DNA"/>
</dbReference>
<keyword evidence="3" id="KW-1185">Reference proteome</keyword>
<evidence type="ECO:0000313" key="3">
    <source>
        <dbReference type="Proteomes" id="UP000270581"/>
    </source>
</evidence>
<keyword evidence="1" id="KW-0812">Transmembrane</keyword>
<gene>
    <name evidence="2" type="ORF">Nmn1133_01620</name>
</gene>
<feature type="transmembrane region" description="Helical" evidence="1">
    <location>
        <begin position="42"/>
        <end position="63"/>
    </location>
</feature>
<feature type="transmembrane region" description="Helical" evidence="1">
    <location>
        <begin position="15"/>
        <end position="36"/>
    </location>
</feature>
<accession>A0AAJ4RAB5</accession>
<name>A0AAJ4RAB5_9EURY</name>
<reference evidence="2 3" key="1">
    <citation type="submission" date="2018-11" db="EMBL/GenBank/DDBJ databases">
        <title>Genome sequences of Natronomonas sp. CBA1133.</title>
        <authorList>
            <person name="Roh S.W."/>
            <person name="Cha I.-T."/>
        </authorList>
    </citation>
    <scope>NUCLEOTIDE SEQUENCE [LARGE SCALE GENOMIC DNA]</scope>
    <source>
        <strain evidence="2 3">CBA1133</strain>
    </source>
</reference>
<evidence type="ECO:0000313" key="2">
    <source>
        <dbReference type="EMBL" id="RNJ27466.1"/>
    </source>
</evidence>
<keyword evidence="1" id="KW-1133">Transmembrane helix</keyword>
<protein>
    <submittedName>
        <fullName evidence="2">Uncharacterized protein</fullName>
    </submittedName>
</protein>
<sequence>MRPTAERGIMDEDGVLKLVLVLVALWVGLEILGAILDLTFTLLGALDSIIGLVIIALIVAFLLDRI</sequence>
<dbReference type="InterPro" id="IPR055976">
    <property type="entry name" value="DUF7554"/>
</dbReference>
<keyword evidence="1" id="KW-0472">Membrane</keyword>
<dbReference type="AlphaFoldDB" id="A0AAJ4RAB5"/>
<dbReference type="Pfam" id="PF24431">
    <property type="entry name" value="DUF7554"/>
    <property type="match status" value="1"/>
</dbReference>
<evidence type="ECO:0000256" key="1">
    <source>
        <dbReference type="SAM" id="Phobius"/>
    </source>
</evidence>